<dbReference type="AlphaFoldDB" id="A0A8B5XVA0"/>
<evidence type="ECO:0000313" key="2">
    <source>
        <dbReference type="Proteomes" id="UP000317770"/>
    </source>
</evidence>
<name>A0A8B5XVA0_9BACI</name>
<dbReference type="Proteomes" id="UP000317770">
    <property type="component" value="Unassembled WGS sequence"/>
</dbReference>
<evidence type="ECO:0000313" key="1">
    <source>
        <dbReference type="EMBL" id="TVX78544.1"/>
    </source>
</evidence>
<accession>A0A8B5XVA0</accession>
<comment type="caution">
    <text evidence="1">The sequence shown here is derived from an EMBL/GenBank/DDBJ whole genome shotgun (WGS) entry which is preliminary data.</text>
</comment>
<protein>
    <submittedName>
        <fullName evidence="1">Uncharacterized protein</fullName>
    </submittedName>
</protein>
<reference evidence="1 2" key="1">
    <citation type="submission" date="2019-07" db="EMBL/GenBank/DDBJ databases">
        <title>Genome assembly of Bacillus simplex strain GGC-P6A.</title>
        <authorList>
            <person name="Jennings M.E."/>
            <person name="Barton H.A."/>
        </authorList>
    </citation>
    <scope>NUCLEOTIDE SEQUENCE [LARGE SCALE GENOMIC DNA]</scope>
    <source>
        <strain evidence="1 2">GGC-P6A</strain>
    </source>
</reference>
<sequence length="167" mass="19621">MITVDNYIDSIKANLEKHSDLLVGNLKNITTYNYFSEIDLLDFTAFIEPTNFEISIRMFSMDREANEVFYEGNDTTVFAGSVDVISDVTYYQLIDNSLDDFLDNFYEENYPAIYELEQKAFTDWFGQCWKKSGGDILSLPSFFVFHDDTKSYELKNNQWIDDEEKWS</sequence>
<proteinExistence type="predicted"/>
<gene>
    <name evidence="1" type="ORF">FQP34_18490</name>
</gene>
<dbReference type="RefSeq" id="WP_144479634.1">
    <property type="nucleotide sequence ID" value="NZ_VNKI01000009.1"/>
</dbReference>
<dbReference type="EMBL" id="VNKI01000009">
    <property type="protein sequence ID" value="TVX78544.1"/>
    <property type="molecule type" value="Genomic_DNA"/>
</dbReference>
<organism evidence="1 2">
    <name type="scientific">Peribacillus simplex</name>
    <dbReference type="NCBI Taxonomy" id="1478"/>
    <lineage>
        <taxon>Bacteria</taxon>
        <taxon>Bacillati</taxon>
        <taxon>Bacillota</taxon>
        <taxon>Bacilli</taxon>
        <taxon>Bacillales</taxon>
        <taxon>Bacillaceae</taxon>
        <taxon>Peribacillus</taxon>
    </lineage>
</organism>